<proteinExistence type="predicted"/>
<dbReference type="Proteomes" id="UP001154265">
    <property type="component" value="Unassembled WGS sequence"/>
</dbReference>
<protein>
    <submittedName>
        <fullName evidence="1">DUF5340 domain-containing protein</fullName>
    </submittedName>
</protein>
<evidence type="ECO:0000313" key="1">
    <source>
        <dbReference type="EMBL" id="MDG2992399.1"/>
    </source>
</evidence>
<reference evidence="1" key="1">
    <citation type="journal article" date="2022" name="Genome Biol. Evol.">
        <title>A New Gene Family Diagnostic for Intracellular Biomineralization of Amorphous Ca Carbonates by Cyanobacteria.</title>
        <authorList>
            <person name="Benzerara K."/>
            <person name="Duprat E."/>
            <person name="Bitard-Feildel T."/>
            <person name="Caumes G."/>
            <person name="Cassier-Chauvat C."/>
            <person name="Chauvat F."/>
            <person name="Dezi M."/>
            <person name="Diop S.I."/>
            <person name="Gaschignard G."/>
            <person name="Gorgen S."/>
            <person name="Gugger M."/>
            <person name="Lopez-Garcia P."/>
            <person name="Millet M."/>
            <person name="Skouri-Panet F."/>
            <person name="Moreira D."/>
            <person name="Callebaut I."/>
        </authorList>
    </citation>
    <scope>NUCLEOTIDE SEQUENCE</scope>
    <source>
        <strain evidence="1">G9</strain>
    </source>
</reference>
<reference evidence="1" key="2">
    <citation type="submission" date="2022-01" db="EMBL/GenBank/DDBJ databases">
        <authorList>
            <person name="Zivanovic Y."/>
            <person name="Moreira D."/>
            <person name="Lopez-Garcia P."/>
        </authorList>
    </citation>
    <scope>NUCLEOTIDE SEQUENCE</scope>
    <source>
        <strain evidence="1">G9</strain>
    </source>
</reference>
<comment type="caution">
    <text evidence="1">The sequence shown here is derived from an EMBL/GenBank/DDBJ whole genome shotgun (WGS) entry which is preliminary data.</text>
</comment>
<dbReference type="Pfam" id="PF17275">
    <property type="entry name" value="DUF5340"/>
    <property type="match status" value="1"/>
</dbReference>
<accession>A0ABT6F3K8</accession>
<dbReference type="InterPro" id="IPR035228">
    <property type="entry name" value="DUF5340"/>
</dbReference>
<name>A0ABT6F3K8_9SYNE</name>
<sequence length="85" mass="9836">MRPSQSTELPISLPSHVHYELLLQLLEQVSLPSLDIRSSAYIQVQGVIVQLRKALSQQKQLEEEWQRKGGEIDYHWSLTQSPQLK</sequence>
<gene>
    <name evidence="1" type="ORF">L3556_15875</name>
</gene>
<evidence type="ECO:0000313" key="2">
    <source>
        <dbReference type="Proteomes" id="UP001154265"/>
    </source>
</evidence>
<keyword evidence="2" id="KW-1185">Reference proteome</keyword>
<dbReference type="RefSeq" id="WP_277868312.1">
    <property type="nucleotide sequence ID" value="NZ_JAKKUT010000008.1"/>
</dbReference>
<dbReference type="EMBL" id="JAKKUT010000008">
    <property type="protein sequence ID" value="MDG2992399.1"/>
    <property type="molecule type" value="Genomic_DNA"/>
</dbReference>
<organism evidence="1 2">
    <name type="scientific">Candidatus Synechococcus calcipolaris G9</name>
    <dbReference type="NCBI Taxonomy" id="1497997"/>
    <lineage>
        <taxon>Bacteria</taxon>
        <taxon>Bacillati</taxon>
        <taxon>Cyanobacteriota</taxon>
        <taxon>Cyanophyceae</taxon>
        <taxon>Synechococcales</taxon>
        <taxon>Synechococcaceae</taxon>
        <taxon>Synechococcus</taxon>
    </lineage>
</organism>